<dbReference type="SUPFAM" id="SSF56935">
    <property type="entry name" value="Porins"/>
    <property type="match status" value="1"/>
</dbReference>
<reference evidence="1 2" key="1">
    <citation type="submission" date="2017-05" db="EMBL/GenBank/DDBJ databases">
        <authorList>
            <person name="Varghese N."/>
            <person name="Submissions S."/>
        </authorList>
    </citation>
    <scope>NUCLEOTIDE SEQUENCE [LARGE SCALE GENOMIC DNA]</scope>
    <source>
        <strain evidence="1 2">SM16</strain>
    </source>
</reference>
<dbReference type="RefSeq" id="WP_283406828.1">
    <property type="nucleotide sequence ID" value="NZ_FXUI01000011.1"/>
</dbReference>
<comment type="caution">
    <text evidence="1">The sequence shown here is derived from an EMBL/GenBank/DDBJ whole genome shotgun (WGS) entry which is preliminary data.</text>
</comment>
<evidence type="ECO:0008006" key="3">
    <source>
        <dbReference type="Google" id="ProtNLM"/>
    </source>
</evidence>
<dbReference type="Pfam" id="PF10082">
    <property type="entry name" value="BBP2_2"/>
    <property type="match status" value="1"/>
</dbReference>
<gene>
    <name evidence="1" type="ORF">SAMN06296065_11142</name>
</gene>
<dbReference type="InterPro" id="IPR018759">
    <property type="entry name" value="BBP2_2"/>
</dbReference>
<dbReference type="Proteomes" id="UP001157910">
    <property type="component" value="Unassembled WGS sequence"/>
</dbReference>
<protein>
    <recommendedName>
        <fullName evidence="3">Beta-barrel porin 2</fullName>
    </recommendedName>
</protein>
<evidence type="ECO:0000313" key="2">
    <source>
        <dbReference type="Proteomes" id="UP001157910"/>
    </source>
</evidence>
<organism evidence="1 2">
    <name type="scientific">Novosphingobium panipatense</name>
    <dbReference type="NCBI Taxonomy" id="428991"/>
    <lineage>
        <taxon>Bacteria</taxon>
        <taxon>Pseudomonadati</taxon>
        <taxon>Pseudomonadota</taxon>
        <taxon>Alphaproteobacteria</taxon>
        <taxon>Sphingomonadales</taxon>
        <taxon>Sphingomonadaceae</taxon>
        <taxon>Novosphingobium</taxon>
    </lineage>
</organism>
<name>A0ABY1QUW3_9SPHN</name>
<dbReference type="EMBL" id="FXUI01000011">
    <property type="protein sequence ID" value="SMP78525.1"/>
    <property type="molecule type" value="Genomic_DNA"/>
</dbReference>
<evidence type="ECO:0000313" key="1">
    <source>
        <dbReference type="EMBL" id="SMP78525.1"/>
    </source>
</evidence>
<keyword evidence="2" id="KW-1185">Reference proteome</keyword>
<sequence>MNEPDDVPGRRALPDYDPIGYNFAGLDALPSVTFGLRADDNVFARAHSKKADLAFVIEPRVRIQHEDGTRRLSLDGGARLSRYFNLQDQNTSEYSLEAAGALGDESKGSLSAAFGFRREIVQRGTAENDLLRGAPLMRGVTHGSTIGQVRFNRLQISAEVSGVRLRYDDVATAPALGPNERLRNLDRLGAQARLAYEVSSRTSIYGSGEYKHFDYEHSPRVGDRDADNYVMTAGIRYEVSRALLAQVGLGYRAYDFRNPALGSVQGLAVSADLRYFPTRTLAFRGFVEQSNTINPYNLVGTVTLTNAQLKVEYEMRRSLSWIGSASFSLEDYAKVNYSGRRWELRGGPRLRVNRWLSFDASLGVVRRTAVGTAPFNSYSQVAGLLSFTLAR</sequence>
<accession>A0ABY1QUW3</accession>
<proteinExistence type="predicted"/>